<proteinExistence type="predicted"/>
<reference evidence="4" key="1">
    <citation type="submission" date="2023-08" db="EMBL/GenBank/DDBJ databases">
        <authorList>
            <person name="Audoor S."/>
            <person name="Bilcke G."/>
        </authorList>
    </citation>
    <scope>NUCLEOTIDE SEQUENCE</scope>
</reference>
<evidence type="ECO:0000259" key="3">
    <source>
        <dbReference type="Pfam" id="PF13359"/>
    </source>
</evidence>
<evidence type="ECO:0000256" key="1">
    <source>
        <dbReference type="ARBA" id="ARBA00001968"/>
    </source>
</evidence>
<dbReference type="AlphaFoldDB" id="A0AAD2JQD0"/>
<comment type="cofactor">
    <cofactor evidence="1">
        <name>a divalent metal cation</name>
        <dbReference type="ChEBI" id="CHEBI:60240"/>
    </cofactor>
</comment>
<sequence length="315" mass="36999">MDEPPINHLVTPSEMMEYGLALKGYSERRIKRAKGKTNVFRFKHHFGVSPCTAVWVYTDMQITNIAGAKIKGGILDLKYFLIGLYYLRKYPTEEELTSQFDYSNYWVREKAWGTIEKIQLLKHQVIVWEDDYQQGKRWVMTVDGIHCWINEPSHKEWSQDPKYYSHKYNKAGLDYELGISLVDNRLLWMRGPFPAGTNDITIFREKGLLDELKKRKQSAIGDRGYNGEPKHMSTYNAHDNAGVRLFKSRALKRHENFNSLLKQNKILDTRFRHNEDRFASAFEACCVLAQYRITREMSLYDILIEDVVDTYEGDK</sequence>
<keyword evidence="2" id="KW-0479">Metal-binding</keyword>
<accession>A0AAD2JQD0</accession>
<evidence type="ECO:0000256" key="2">
    <source>
        <dbReference type="ARBA" id="ARBA00022723"/>
    </source>
</evidence>
<dbReference type="InterPro" id="IPR027806">
    <property type="entry name" value="HARBI1_dom"/>
</dbReference>
<dbReference type="GO" id="GO:0046872">
    <property type="term" value="F:metal ion binding"/>
    <property type="evidence" value="ECO:0007669"/>
    <property type="project" value="UniProtKB-KW"/>
</dbReference>
<organism evidence="4 5">
    <name type="scientific">Cylindrotheca closterium</name>
    <dbReference type="NCBI Taxonomy" id="2856"/>
    <lineage>
        <taxon>Eukaryota</taxon>
        <taxon>Sar</taxon>
        <taxon>Stramenopiles</taxon>
        <taxon>Ochrophyta</taxon>
        <taxon>Bacillariophyta</taxon>
        <taxon>Bacillariophyceae</taxon>
        <taxon>Bacillariophycidae</taxon>
        <taxon>Bacillariales</taxon>
        <taxon>Bacillariaceae</taxon>
        <taxon>Cylindrotheca</taxon>
    </lineage>
</organism>
<feature type="domain" description="DDE Tnp4" evidence="3">
    <location>
        <begin position="142"/>
        <end position="289"/>
    </location>
</feature>
<comment type="caution">
    <text evidence="4">The sequence shown here is derived from an EMBL/GenBank/DDBJ whole genome shotgun (WGS) entry which is preliminary data.</text>
</comment>
<dbReference type="EMBL" id="CAKOGP040002483">
    <property type="protein sequence ID" value="CAJ1970239.1"/>
    <property type="molecule type" value="Genomic_DNA"/>
</dbReference>
<dbReference type="Pfam" id="PF13359">
    <property type="entry name" value="DDE_Tnp_4"/>
    <property type="match status" value="1"/>
</dbReference>
<gene>
    <name evidence="4" type="ORF">CYCCA115_LOCUS24261</name>
</gene>
<protein>
    <recommendedName>
        <fullName evidence="3">DDE Tnp4 domain-containing protein</fullName>
    </recommendedName>
</protein>
<evidence type="ECO:0000313" key="4">
    <source>
        <dbReference type="EMBL" id="CAJ1970239.1"/>
    </source>
</evidence>
<keyword evidence="5" id="KW-1185">Reference proteome</keyword>
<dbReference type="Proteomes" id="UP001295423">
    <property type="component" value="Unassembled WGS sequence"/>
</dbReference>
<name>A0AAD2JQD0_9STRA</name>
<evidence type="ECO:0000313" key="5">
    <source>
        <dbReference type="Proteomes" id="UP001295423"/>
    </source>
</evidence>